<dbReference type="OrthoDB" id="127431at2759"/>
<dbReference type="Proteomes" id="UP001165121">
    <property type="component" value="Unassembled WGS sequence"/>
</dbReference>
<organism evidence="1 2">
    <name type="scientific">Phytophthora fragariaefolia</name>
    <dbReference type="NCBI Taxonomy" id="1490495"/>
    <lineage>
        <taxon>Eukaryota</taxon>
        <taxon>Sar</taxon>
        <taxon>Stramenopiles</taxon>
        <taxon>Oomycota</taxon>
        <taxon>Peronosporomycetes</taxon>
        <taxon>Peronosporales</taxon>
        <taxon>Peronosporaceae</taxon>
        <taxon>Phytophthora</taxon>
    </lineage>
</organism>
<comment type="caution">
    <text evidence="1">The sequence shown here is derived from an EMBL/GenBank/DDBJ whole genome shotgun (WGS) entry which is preliminary data.</text>
</comment>
<protein>
    <submittedName>
        <fullName evidence="1">Unnamed protein product</fullName>
    </submittedName>
</protein>
<sequence>MFAAVSNVASDAKKGCTVMVSAELYSSMILRPVVVMTATHNGTLARRFSTWRQDSSDASANFQPSHWMDTSTANCFVDFLASLFPNQKIGLFWDAASSDTYQEVIDYLGVKGFIHEFAPVGVTTIMQICDLYTNRPLKQPSKSNFYNGRSRKRIRRGGGGGEYKVDRVQMIHWIEEAVSMVNEQRALARKVEYMFGRLG</sequence>
<reference evidence="1" key="1">
    <citation type="submission" date="2023-04" db="EMBL/GenBank/DDBJ databases">
        <title>Phytophthora fragariaefolia NBRC 109709.</title>
        <authorList>
            <person name="Ichikawa N."/>
            <person name="Sato H."/>
            <person name="Tonouchi N."/>
        </authorList>
    </citation>
    <scope>NUCLEOTIDE SEQUENCE</scope>
    <source>
        <strain evidence="1">NBRC 109709</strain>
    </source>
</reference>
<gene>
    <name evidence="1" type="ORF">Pfra01_002228900</name>
</gene>
<keyword evidence="2" id="KW-1185">Reference proteome</keyword>
<evidence type="ECO:0000313" key="2">
    <source>
        <dbReference type="Proteomes" id="UP001165121"/>
    </source>
</evidence>
<dbReference type="EMBL" id="BSXT01003347">
    <property type="protein sequence ID" value="GMF53758.1"/>
    <property type="molecule type" value="Genomic_DNA"/>
</dbReference>
<proteinExistence type="predicted"/>
<name>A0A9W6Y2L8_9STRA</name>
<dbReference type="AlphaFoldDB" id="A0A9W6Y2L8"/>
<accession>A0A9W6Y2L8</accession>
<evidence type="ECO:0000313" key="1">
    <source>
        <dbReference type="EMBL" id="GMF53758.1"/>
    </source>
</evidence>